<protein>
    <recommendedName>
        <fullName evidence="11">Cytochrome b5 heme-binding domain-containing protein</fullName>
    </recommendedName>
</protein>
<evidence type="ECO:0000256" key="5">
    <source>
        <dbReference type="ARBA" id="ARBA00022723"/>
    </source>
</evidence>
<evidence type="ECO:0000256" key="1">
    <source>
        <dbReference type="ARBA" id="ARBA00004141"/>
    </source>
</evidence>
<evidence type="ECO:0000256" key="8">
    <source>
        <dbReference type="ARBA" id="ARBA00023004"/>
    </source>
</evidence>
<gene>
    <name evidence="12" type="ORF">HPP92_024111</name>
</gene>
<keyword evidence="4" id="KW-0812">Transmembrane</keyword>
<comment type="caution">
    <text evidence="12">The sequence shown here is derived from an EMBL/GenBank/DDBJ whole genome shotgun (WGS) entry which is preliminary data.</text>
</comment>
<organism evidence="12 13">
    <name type="scientific">Vanilla planifolia</name>
    <name type="common">Vanilla</name>
    <dbReference type="NCBI Taxonomy" id="51239"/>
    <lineage>
        <taxon>Eukaryota</taxon>
        <taxon>Viridiplantae</taxon>
        <taxon>Streptophyta</taxon>
        <taxon>Embryophyta</taxon>
        <taxon>Tracheophyta</taxon>
        <taxon>Spermatophyta</taxon>
        <taxon>Magnoliopsida</taxon>
        <taxon>Liliopsida</taxon>
        <taxon>Asparagales</taxon>
        <taxon>Orchidaceae</taxon>
        <taxon>Vanilloideae</taxon>
        <taxon>Vanilleae</taxon>
        <taxon>Vanilla</taxon>
    </lineage>
</organism>
<dbReference type="InterPro" id="IPR012171">
    <property type="entry name" value="Fatty_acid_desaturase"/>
</dbReference>
<evidence type="ECO:0000256" key="10">
    <source>
        <dbReference type="ARBA" id="ARBA00023136"/>
    </source>
</evidence>
<dbReference type="Proteomes" id="UP000636800">
    <property type="component" value="Chromosome 13"/>
</dbReference>
<feature type="domain" description="Cytochrome b5 heme-binding" evidence="11">
    <location>
        <begin position="10"/>
        <end position="85"/>
    </location>
</feature>
<dbReference type="GO" id="GO:0006629">
    <property type="term" value="P:lipid metabolic process"/>
    <property type="evidence" value="ECO:0007669"/>
    <property type="project" value="UniProtKB-KW"/>
</dbReference>
<dbReference type="PANTHER" id="PTHR19353">
    <property type="entry name" value="FATTY ACID DESATURASE 2"/>
    <property type="match status" value="1"/>
</dbReference>
<evidence type="ECO:0000256" key="2">
    <source>
        <dbReference type="ARBA" id="ARBA00005189"/>
    </source>
</evidence>
<dbReference type="SMART" id="SM01117">
    <property type="entry name" value="Cyt-b5"/>
    <property type="match status" value="1"/>
</dbReference>
<evidence type="ECO:0000256" key="6">
    <source>
        <dbReference type="ARBA" id="ARBA00022989"/>
    </source>
</evidence>
<comment type="subcellular location">
    <subcellularLocation>
        <location evidence="1">Membrane</location>
        <topology evidence="1">Multi-pass membrane protein</topology>
    </subcellularLocation>
</comment>
<dbReference type="PANTHER" id="PTHR19353:SF30">
    <property type="entry name" value="DELTA 8-(E)-SPHINGOLIPID DESATURASE"/>
    <property type="match status" value="1"/>
</dbReference>
<evidence type="ECO:0000313" key="12">
    <source>
        <dbReference type="EMBL" id="KAG0454819.1"/>
    </source>
</evidence>
<dbReference type="GO" id="GO:0016020">
    <property type="term" value="C:membrane"/>
    <property type="evidence" value="ECO:0007669"/>
    <property type="project" value="UniProtKB-SubCell"/>
</dbReference>
<reference evidence="12 13" key="1">
    <citation type="journal article" date="2020" name="Nat. Food">
        <title>A phased Vanilla planifolia genome enables genetic improvement of flavour and production.</title>
        <authorList>
            <person name="Hasing T."/>
            <person name="Tang H."/>
            <person name="Brym M."/>
            <person name="Khazi F."/>
            <person name="Huang T."/>
            <person name="Chambers A.H."/>
        </authorList>
    </citation>
    <scope>NUCLEOTIDE SEQUENCE [LARGE SCALE GENOMIC DNA]</scope>
    <source>
        <tissue evidence="12">Leaf</tissue>
    </source>
</reference>
<dbReference type="PRINTS" id="PR00363">
    <property type="entry name" value="CYTOCHROMEB5"/>
</dbReference>
<evidence type="ECO:0000256" key="3">
    <source>
        <dbReference type="ARBA" id="ARBA00009295"/>
    </source>
</evidence>
<dbReference type="Gene3D" id="3.10.120.10">
    <property type="entry name" value="Cytochrome b5-like heme/steroid binding domain"/>
    <property type="match status" value="1"/>
</dbReference>
<dbReference type="GO" id="GO:0016717">
    <property type="term" value="F:oxidoreductase activity, acting on paired donors, with oxidation of a pair of donors resulting in the reduction of molecular oxygen to two molecules of water"/>
    <property type="evidence" value="ECO:0007669"/>
    <property type="project" value="TreeGrafter"/>
</dbReference>
<evidence type="ECO:0000313" key="13">
    <source>
        <dbReference type="Proteomes" id="UP000636800"/>
    </source>
</evidence>
<evidence type="ECO:0000256" key="4">
    <source>
        <dbReference type="ARBA" id="ARBA00022692"/>
    </source>
</evidence>
<keyword evidence="10" id="KW-0472">Membrane</keyword>
<proteinExistence type="inferred from homology"/>
<keyword evidence="9" id="KW-0443">Lipid metabolism</keyword>
<dbReference type="AlphaFoldDB" id="A0A835PK99"/>
<dbReference type="SUPFAM" id="SSF55856">
    <property type="entry name" value="Cytochrome b5-like heme/steroid binding domain"/>
    <property type="match status" value="1"/>
</dbReference>
<dbReference type="InterPro" id="IPR036400">
    <property type="entry name" value="Cyt_B5-like_heme/steroid_sf"/>
</dbReference>
<dbReference type="Pfam" id="PF00173">
    <property type="entry name" value="Cyt-b5"/>
    <property type="match status" value="1"/>
</dbReference>
<dbReference type="GO" id="GO:0046872">
    <property type="term" value="F:metal ion binding"/>
    <property type="evidence" value="ECO:0007669"/>
    <property type="project" value="UniProtKB-KW"/>
</dbReference>
<dbReference type="InterPro" id="IPR001199">
    <property type="entry name" value="Cyt_B5-like_heme/steroid-bd"/>
</dbReference>
<keyword evidence="13" id="KW-1185">Reference proteome</keyword>
<name>A0A835PK99_VANPL</name>
<keyword evidence="6" id="KW-1133">Transmembrane helix</keyword>
<comment type="similarity">
    <text evidence="3">Belongs to the fatty acid desaturase type 1 family.</text>
</comment>
<comment type="pathway">
    <text evidence="2">Lipid metabolism.</text>
</comment>
<dbReference type="PROSITE" id="PS50255">
    <property type="entry name" value="CYTOCHROME_B5_2"/>
    <property type="match status" value="1"/>
</dbReference>
<keyword evidence="5" id="KW-0479">Metal-binding</keyword>
<keyword evidence="8" id="KW-0408">Iron</keyword>
<evidence type="ECO:0000256" key="9">
    <source>
        <dbReference type="ARBA" id="ARBA00023098"/>
    </source>
</evidence>
<evidence type="ECO:0000256" key="7">
    <source>
        <dbReference type="ARBA" id="ARBA00023002"/>
    </source>
</evidence>
<sequence length="140" mass="15662">MQKNKGTEQKKSITLEELQQHSCRYDLWISVDGKVYDVTKWIDDHPSGEIPLLNLAGQEATDPFLAFHPPSSRKLFHRFLAGHVEERDLAAGMVVDPFGDVVHLAVHEDLQIGTMAVLLELLQGDVLLLPGFHVLLLDVS</sequence>
<dbReference type="EMBL" id="JADCNL010000013">
    <property type="protein sequence ID" value="KAG0454819.1"/>
    <property type="molecule type" value="Genomic_DNA"/>
</dbReference>
<evidence type="ECO:0000259" key="11">
    <source>
        <dbReference type="PROSITE" id="PS50255"/>
    </source>
</evidence>
<keyword evidence="7" id="KW-0560">Oxidoreductase</keyword>
<accession>A0A835PK99</accession>